<dbReference type="Proteomes" id="UP000237752">
    <property type="component" value="Unassembled WGS sequence"/>
</dbReference>
<dbReference type="Pfam" id="PF01479">
    <property type="entry name" value="S4"/>
    <property type="match status" value="1"/>
</dbReference>
<evidence type="ECO:0000259" key="4">
    <source>
        <dbReference type="SMART" id="SM00363"/>
    </source>
</evidence>
<keyword evidence="1 3" id="KW-0694">RNA-binding</keyword>
<dbReference type="Pfam" id="PF01728">
    <property type="entry name" value="FtsJ"/>
    <property type="match status" value="1"/>
</dbReference>
<evidence type="ECO:0000256" key="2">
    <source>
        <dbReference type="ARBA" id="ARBA00029460"/>
    </source>
</evidence>
<sequence>MTEQKVRLDIFLVRAGMARSRQLARELIASGAVQVGGEVATKQSQLVDESMDVVAERTEGNEFVSRGALKLLGALQDFADIDVMDRRCIDVGASTGGFTEILLHVGAREVVALDVGRDQLDPRLRADDRVHSIERTHVRDVTAQQIGGSGDVVVADLSFISLRHVMDRLAELTASDGVLIPMVKPQFEVGKNRLGKGGVVRDLADHEKSVRDVVASAAEHGLHLRGIARSKVPGPAGNIEYFIRLQRGAAEDFDELWSRVVD</sequence>
<feature type="domain" description="RNA-binding S4" evidence="4">
    <location>
        <begin position="6"/>
        <end position="70"/>
    </location>
</feature>
<comment type="caution">
    <text evidence="5">The sequence shown here is derived from an EMBL/GenBank/DDBJ whole genome shotgun (WGS) entry which is preliminary data.</text>
</comment>
<evidence type="ECO:0000313" key="5">
    <source>
        <dbReference type="EMBL" id="PRZ40946.1"/>
    </source>
</evidence>
<proteinExistence type="inferred from homology"/>
<dbReference type="GO" id="GO:0008168">
    <property type="term" value="F:methyltransferase activity"/>
    <property type="evidence" value="ECO:0007669"/>
    <property type="project" value="UniProtKB-KW"/>
</dbReference>
<evidence type="ECO:0000313" key="6">
    <source>
        <dbReference type="Proteomes" id="UP000237752"/>
    </source>
</evidence>
<dbReference type="CDD" id="cd02440">
    <property type="entry name" value="AdoMet_MTases"/>
    <property type="match status" value="1"/>
</dbReference>
<dbReference type="InterPro" id="IPR002877">
    <property type="entry name" value="RNA_MeTrfase_FtsJ_dom"/>
</dbReference>
<reference evidence="5 6" key="1">
    <citation type="submission" date="2018-03" db="EMBL/GenBank/DDBJ databases">
        <title>Genomic Encyclopedia of Archaeal and Bacterial Type Strains, Phase II (KMG-II): from individual species to whole genera.</title>
        <authorList>
            <person name="Goeker M."/>
        </authorList>
    </citation>
    <scope>NUCLEOTIDE SEQUENCE [LARGE SCALE GENOMIC DNA]</scope>
    <source>
        <strain evidence="5 6">DSM 100065</strain>
    </source>
</reference>
<name>A0A2T0ZX65_9ACTN</name>
<dbReference type="AlphaFoldDB" id="A0A2T0ZX65"/>
<evidence type="ECO:0000256" key="3">
    <source>
        <dbReference type="PROSITE-ProRule" id="PRU00182"/>
    </source>
</evidence>
<dbReference type="PANTHER" id="PTHR32319">
    <property type="entry name" value="BACTERIAL HEMOLYSIN-LIKE PROTEIN"/>
    <property type="match status" value="1"/>
</dbReference>
<dbReference type="InterPro" id="IPR029063">
    <property type="entry name" value="SAM-dependent_MTases_sf"/>
</dbReference>
<dbReference type="GO" id="GO:0032259">
    <property type="term" value="P:methylation"/>
    <property type="evidence" value="ECO:0007669"/>
    <property type="project" value="UniProtKB-KW"/>
</dbReference>
<dbReference type="RefSeq" id="WP_238145454.1">
    <property type="nucleotide sequence ID" value="NZ_PVUE01000013.1"/>
</dbReference>
<dbReference type="Gene3D" id="3.40.50.150">
    <property type="entry name" value="Vaccinia Virus protein VP39"/>
    <property type="match status" value="1"/>
</dbReference>
<dbReference type="InterPro" id="IPR036986">
    <property type="entry name" value="S4_RNA-bd_sf"/>
</dbReference>
<dbReference type="GO" id="GO:0003723">
    <property type="term" value="F:RNA binding"/>
    <property type="evidence" value="ECO:0007669"/>
    <property type="project" value="UniProtKB-KW"/>
</dbReference>
<dbReference type="NCBIfam" id="TIGR00478">
    <property type="entry name" value="tly"/>
    <property type="match status" value="1"/>
</dbReference>
<keyword evidence="5" id="KW-0808">Transferase</keyword>
<dbReference type="EMBL" id="PVUE01000013">
    <property type="protein sequence ID" value="PRZ40946.1"/>
    <property type="molecule type" value="Genomic_DNA"/>
</dbReference>
<protein>
    <submittedName>
        <fullName evidence="5">23S rRNA (Cytidine1920-2'-O)/16S rRNA (Cytidine1409-2'-O)-methyltransferase</fullName>
    </submittedName>
</protein>
<dbReference type="PANTHER" id="PTHR32319:SF0">
    <property type="entry name" value="BACTERIAL HEMOLYSIN-LIKE PROTEIN"/>
    <property type="match status" value="1"/>
</dbReference>
<dbReference type="InterPro" id="IPR002942">
    <property type="entry name" value="S4_RNA-bd"/>
</dbReference>
<dbReference type="Gene3D" id="3.10.290.10">
    <property type="entry name" value="RNA-binding S4 domain"/>
    <property type="match status" value="1"/>
</dbReference>
<keyword evidence="6" id="KW-1185">Reference proteome</keyword>
<dbReference type="PIRSF" id="PIRSF005578">
    <property type="entry name" value="TlyA"/>
    <property type="match status" value="1"/>
</dbReference>
<dbReference type="SUPFAM" id="SSF55174">
    <property type="entry name" value="Alpha-L RNA-binding motif"/>
    <property type="match status" value="1"/>
</dbReference>
<dbReference type="PROSITE" id="PS50889">
    <property type="entry name" value="S4"/>
    <property type="match status" value="1"/>
</dbReference>
<dbReference type="SMART" id="SM00363">
    <property type="entry name" value="S4"/>
    <property type="match status" value="1"/>
</dbReference>
<dbReference type="InterPro" id="IPR047048">
    <property type="entry name" value="TlyA"/>
</dbReference>
<organism evidence="5 6">
    <name type="scientific">Antricoccus suffuscus</name>
    <dbReference type="NCBI Taxonomy" id="1629062"/>
    <lineage>
        <taxon>Bacteria</taxon>
        <taxon>Bacillati</taxon>
        <taxon>Actinomycetota</taxon>
        <taxon>Actinomycetes</taxon>
        <taxon>Geodermatophilales</taxon>
        <taxon>Antricoccaceae</taxon>
        <taxon>Antricoccus</taxon>
    </lineage>
</organism>
<keyword evidence="5" id="KW-0489">Methyltransferase</keyword>
<gene>
    <name evidence="5" type="ORF">CLV47_113112</name>
</gene>
<dbReference type="InterPro" id="IPR004538">
    <property type="entry name" value="Hemolysin_A/TlyA"/>
</dbReference>
<comment type="similarity">
    <text evidence="2">Belongs to the TlyA family.</text>
</comment>
<accession>A0A2T0ZX65</accession>
<dbReference type="CDD" id="cd00165">
    <property type="entry name" value="S4"/>
    <property type="match status" value="1"/>
</dbReference>
<evidence type="ECO:0000256" key="1">
    <source>
        <dbReference type="ARBA" id="ARBA00022884"/>
    </source>
</evidence>
<dbReference type="SUPFAM" id="SSF53335">
    <property type="entry name" value="S-adenosyl-L-methionine-dependent methyltransferases"/>
    <property type="match status" value="1"/>
</dbReference>